<evidence type="ECO:0000256" key="1">
    <source>
        <dbReference type="ARBA" id="ARBA00006847"/>
    </source>
</evidence>
<keyword evidence="7" id="KW-0347">Helicase</keyword>
<dbReference type="SMART" id="SM00487">
    <property type="entry name" value="DEXDc"/>
    <property type="match status" value="1"/>
</dbReference>
<dbReference type="InterPro" id="IPR006474">
    <property type="entry name" value="Helicase_Cas3_CRISPR-ass_core"/>
</dbReference>
<dbReference type="SUPFAM" id="SSF52540">
    <property type="entry name" value="P-loop containing nucleoside triphosphate hydrolases"/>
    <property type="match status" value="1"/>
</dbReference>
<protein>
    <submittedName>
        <fullName evidence="12">CRISPR-associated helicase, Cas3 family</fullName>
    </submittedName>
</protein>
<reference evidence="12 13" key="1">
    <citation type="submission" date="2016-06" db="EMBL/GenBank/DDBJ databases">
        <authorList>
            <person name="Kjaerup R.B."/>
            <person name="Dalgaard T.S."/>
            <person name="Juul-Madsen H.R."/>
        </authorList>
    </citation>
    <scope>NUCLEOTIDE SEQUENCE [LARGE SCALE GENOMIC DNA]</scope>
    <source>
        <strain evidence="12 13">DSM 43363</strain>
    </source>
</reference>
<keyword evidence="6" id="KW-0378">Hydrolase</keyword>
<dbReference type="GO" id="GO:0003723">
    <property type="term" value="F:RNA binding"/>
    <property type="evidence" value="ECO:0007669"/>
    <property type="project" value="TreeGrafter"/>
</dbReference>
<dbReference type="Pfam" id="PF18019">
    <property type="entry name" value="Cas3_HD"/>
    <property type="match status" value="1"/>
</dbReference>
<dbReference type="GO" id="GO:0016787">
    <property type="term" value="F:hydrolase activity"/>
    <property type="evidence" value="ECO:0007669"/>
    <property type="project" value="UniProtKB-KW"/>
</dbReference>
<dbReference type="SMART" id="SM00490">
    <property type="entry name" value="HELICc"/>
    <property type="match status" value="1"/>
</dbReference>
<dbReference type="PANTHER" id="PTHR47963">
    <property type="entry name" value="DEAD-BOX ATP-DEPENDENT RNA HELICASE 47, MITOCHONDRIAL"/>
    <property type="match status" value="1"/>
</dbReference>
<dbReference type="GO" id="GO:0051607">
    <property type="term" value="P:defense response to virus"/>
    <property type="evidence" value="ECO:0007669"/>
    <property type="project" value="UniProtKB-KW"/>
</dbReference>
<dbReference type="CDD" id="cd09641">
    <property type="entry name" value="Cas3''_I"/>
    <property type="match status" value="1"/>
</dbReference>
<evidence type="ECO:0000259" key="10">
    <source>
        <dbReference type="PROSITE" id="PS51192"/>
    </source>
</evidence>
<dbReference type="InterPro" id="IPR014001">
    <property type="entry name" value="Helicase_ATP-bd"/>
</dbReference>
<proteinExistence type="inferred from homology"/>
<dbReference type="InterPro" id="IPR001650">
    <property type="entry name" value="Helicase_C-like"/>
</dbReference>
<dbReference type="GO" id="GO:0003724">
    <property type="term" value="F:RNA helicase activity"/>
    <property type="evidence" value="ECO:0007669"/>
    <property type="project" value="TreeGrafter"/>
</dbReference>
<dbReference type="GO" id="GO:0046872">
    <property type="term" value="F:metal ion binding"/>
    <property type="evidence" value="ECO:0007669"/>
    <property type="project" value="UniProtKB-KW"/>
</dbReference>
<evidence type="ECO:0000256" key="5">
    <source>
        <dbReference type="ARBA" id="ARBA00022741"/>
    </source>
</evidence>
<dbReference type="RefSeq" id="WP_091619688.1">
    <property type="nucleotide sequence ID" value="NZ_FMIC01000001.1"/>
</dbReference>
<dbReference type="NCBIfam" id="TIGR01587">
    <property type="entry name" value="cas3_core"/>
    <property type="match status" value="1"/>
</dbReference>
<feature type="domain" description="HD Cas3-type" evidence="11">
    <location>
        <begin position="18"/>
        <end position="214"/>
    </location>
</feature>
<keyword evidence="9" id="KW-0051">Antiviral defense</keyword>
<dbReference type="InterPro" id="IPR027417">
    <property type="entry name" value="P-loop_NTPase"/>
</dbReference>
<dbReference type="InterPro" id="IPR050547">
    <property type="entry name" value="DEAD_box_RNA_helicases"/>
</dbReference>
<dbReference type="Proteomes" id="UP000199343">
    <property type="component" value="Unassembled WGS sequence"/>
</dbReference>
<keyword evidence="3" id="KW-0540">Nuclease</keyword>
<dbReference type="NCBIfam" id="TIGR01596">
    <property type="entry name" value="cas3_HD"/>
    <property type="match status" value="1"/>
</dbReference>
<keyword evidence="8" id="KW-0067">ATP-binding</keyword>
<dbReference type="Gene3D" id="3.40.50.300">
    <property type="entry name" value="P-loop containing nucleotide triphosphate hydrolases"/>
    <property type="match status" value="2"/>
</dbReference>
<evidence type="ECO:0000256" key="6">
    <source>
        <dbReference type="ARBA" id="ARBA00022801"/>
    </source>
</evidence>
<evidence type="ECO:0000256" key="2">
    <source>
        <dbReference type="ARBA" id="ARBA00009046"/>
    </source>
</evidence>
<evidence type="ECO:0000256" key="8">
    <source>
        <dbReference type="ARBA" id="ARBA00022840"/>
    </source>
</evidence>
<dbReference type="AlphaFoldDB" id="A0A1C6TVM5"/>
<dbReference type="InterPro" id="IPR041372">
    <property type="entry name" value="Cas3_C"/>
</dbReference>
<dbReference type="Pfam" id="PF22590">
    <property type="entry name" value="Cas3-like_C_2"/>
    <property type="match status" value="1"/>
</dbReference>
<comment type="similarity">
    <text evidence="2">In the central section; belongs to the CRISPR-associated helicase Cas3 family.</text>
</comment>
<dbReference type="PROSITE" id="PS51643">
    <property type="entry name" value="HD_CAS3"/>
    <property type="match status" value="1"/>
</dbReference>
<evidence type="ECO:0000259" key="11">
    <source>
        <dbReference type="PROSITE" id="PS51643"/>
    </source>
</evidence>
<dbReference type="Pfam" id="PF18395">
    <property type="entry name" value="Cas3_C"/>
    <property type="match status" value="1"/>
</dbReference>
<evidence type="ECO:0000313" key="13">
    <source>
        <dbReference type="Proteomes" id="UP000199343"/>
    </source>
</evidence>
<name>A0A1C6TVM5_9ACTN</name>
<organism evidence="12 13">
    <name type="scientific">Micromonospora peucetia</name>
    <dbReference type="NCBI Taxonomy" id="47871"/>
    <lineage>
        <taxon>Bacteria</taxon>
        <taxon>Bacillati</taxon>
        <taxon>Actinomycetota</taxon>
        <taxon>Actinomycetes</taxon>
        <taxon>Micromonosporales</taxon>
        <taxon>Micromonosporaceae</taxon>
        <taxon>Micromonospora</taxon>
    </lineage>
</organism>
<dbReference type="STRING" id="47871.GA0070608_0074"/>
<gene>
    <name evidence="12" type="ORF">GA0070608_0074</name>
</gene>
<evidence type="ECO:0000256" key="4">
    <source>
        <dbReference type="ARBA" id="ARBA00022723"/>
    </source>
</evidence>
<dbReference type="GO" id="GO:0005524">
    <property type="term" value="F:ATP binding"/>
    <property type="evidence" value="ECO:0007669"/>
    <property type="project" value="UniProtKB-KW"/>
</dbReference>
<dbReference type="GO" id="GO:0004518">
    <property type="term" value="F:nuclease activity"/>
    <property type="evidence" value="ECO:0007669"/>
    <property type="project" value="UniProtKB-KW"/>
</dbReference>
<feature type="domain" description="Helicase ATP-binding" evidence="10">
    <location>
        <begin position="283"/>
        <end position="500"/>
    </location>
</feature>
<dbReference type="InterPro" id="IPR006483">
    <property type="entry name" value="CRISPR-assoc_Cas3_HD"/>
</dbReference>
<evidence type="ECO:0000256" key="7">
    <source>
        <dbReference type="ARBA" id="ARBA00022806"/>
    </source>
</evidence>
<dbReference type="SUPFAM" id="SSF109604">
    <property type="entry name" value="HD-domain/PDEase-like"/>
    <property type="match status" value="1"/>
</dbReference>
<dbReference type="EMBL" id="FMIC01000001">
    <property type="protein sequence ID" value="SCL45723.1"/>
    <property type="molecule type" value="Genomic_DNA"/>
</dbReference>
<dbReference type="Gene3D" id="1.10.3210.30">
    <property type="match status" value="1"/>
</dbReference>
<dbReference type="OrthoDB" id="9810236at2"/>
<comment type="similarity">
    <text evidence="1">In the N-terminal section; belongs to the CRISPR-associated nuclease Cas3-HD family.</text>
</comment>
<sequence>MVSDPTGALAVLWGKSNAGGRQNLLVQHLLDSAAVGELIWDFYLAPAVKRHLNDSCDEQGRVVFALLCGLHDCGKAVPAFQCKDEGLSQAVRRIGLVWPALNAEARRWHHSCAGAVIASRVLSANGWSPEVVSWVWPVIAGHHGLIPSDEIFAVARRLRNAQGRGGQWEAAQDQVVTAVASALDVDLQRLSSIRVPRRGIQLALSGAVIMADWIASGEHFVGVDEIAKVSVSTARKRASDAWSLLDLRGGWAGDSYVSVPDLVAARFGRGPARPVQAAAVALAEQMSAPGLVVIEAPMGEGKTEAALAAAEVLGRRFGHNGVFVGLPTQATSDPMFDRVLAWAEAVEPGLPVGLLHGKRMFNSRWAQLQSQVRFVGIDEYGCDDEYGSGAGQWVKPEQAPPEWFLGPKRGMLMPVAVGTVDHLLHAATRTKHVMLRHAGLANRVVVIDEVHAYDVYMSQFLEEALRWLADAGVPVILLSATLAPGQRAALARAYLQGAHGTREVDTSAVSAIAGYPVIHGVSVDDPAPLYKTPQAWRSSAPVTVRVVQEAPKDGPGAVVDLLTDELSEGGCALVIRNTVGRAQQTYQALKKVMRDDEVVLLHGRLTVGERAERTAKVLSLLAAPGASDAAARPARFVVVATQIAEQSFDVDADLLVTDLAPVDLLLQRIGRIHRHDRPATDRPAGLRRPQVVVTGMTTAGTGVPVFPSGSEFVYGRHMLLRTAVLVQEAAAGERWSIPADVPDLVRRAYGEEDIAPPQWRELAAEARKQWVASEGQRQGAAVSFLLCGEDNLGTTNLVGLHGRATGDLPDDDAVAAVVRDGPETVEVVLVRADRSGYLTLQGSSLGPNGDGVSDPEIARSVVGATLRLPPALTDAAKADLKPLPGWDGSAWLRRSRALVLDESFSTSLGGHRLTYDADLGLLQTRLR</sequence>
<dbReference type="PROSITE" id="PS51192">
    <property type="entry name" value="HELICASE_ATP_BIND_1"/>
    <property type="match status" value="1"/>
</dbReference>
<dbReference type="InterPro" id="IPR038257">
    <property type="entry name" value="CRISPR-assoc_Cas3_HD_sf"/>
</dbReference>
<dbReference type="PANTHER" id="PTHR47963:SF9">
    <property type="entry name" value="CRISPR-ASSOCIATED ENDONUCLEASE_HELICASE CAS3"/>
    <property type="match status" value="1"/>
</dbReference>
<keyword evidence="4" id="KW-0479">Metal-binding</keyword>
<evidence type="ECO:0000313" key="12">
    <source>
        <dbReference type="EMBL" id="SCL45723.1"/>
    </source>
</evidence>
<accession>A0A1C6TVM5</accession>
<evidence type="ECO:0000256" key="9">
    <source>
        <dbReference type="ARBA" id="ARBA00023118"/>
    </source>
</evidence>
<keyword evidence="5" id="KW-0547">Nucleotide-binding</keyword>
<dbReference type="InterPro" id="IPR054712">
    <property type="entry name" value="Cas3-like_dom"/>
</dbReference>
<evidence type="ECO:0000256" key="3">
    <source>
        <dbReference type="ARBA" id="ARBA00022722"/>
    </source>
</evidence>